<reference evidence="1 2" key="1">
    <citation type="submission" date="2015-01" db="EMBL/GenBank/DDBJ databases">
        <title>Rufibacter sp./DG31D/ whole genome sequencing.</title>
        <authorList>
            <person name="Kim M.K."/>
            <person name="Srinivasan S."/>
            <person name="Lee J.-J."/>
        </authorList>
    </citation>
    <scope>NUCLEOTIDE SEQUENCE [LARGE SCALE GENOMIC DNA]</scope>
    <source>
        <strain evidence="1 2">DG31D</strain>
    </source>
</reference>
<gene>
    <name evidence="1" type="ORF">TH63_04795</name>
</gene>
<dbReference type="Proteomes" id="UP000036458">
    <property type="component" value="Chromosome"/>
</dbReference>
<dbReference type="RefSeq" id="WP_048919945.1">
    <property type="nucleotide sequence ID" value="NZ_CP010777.1"/>
</dbReference>
<organism evidence="1 2">
    <name type="scientific">Rufibacter radiotolerans</name>
    <dbReference type="NCBI Taxonomy" id="1379910"/>
    <lineage>
        <taxon>Bacteria</taxon>
        <taxon>Pseudomonadati</taxon>
        <taxon>Bacteroidota</taxon>
        <taxon>Cytophagia</taxon>
        <taxon>Cytophagales</taxon>
        <taxon>Hymenobacteraceae</taxon>
        <taxon>Rufibacter</taxon>
    </lineage>
</organism>
<evidence type="ECO:0008006" key="3">
    <source>
        <dbReference type="Google" id="ProtNLM"/>
    </source>
</evidence>
<proteinExistence type="predicted"/>
<evidence type="ECO:0000313" key="2">
    <source>
        <dbReference type="Proteomes" id="UP000036458"/>
    </source>
</evidence>
<sequence>MRIDLNPVLVYSDEYIKVEIDEHVGYLYLEWLQKPNKEAFRRLFHYTVNLALEKGCSYWLSDARQIPYLDFGDQNWILREMAPLFLSSSIKKYARLTTKQGVGMLDIHRISSNLPGDAEAQLENFTNKDAALDWLFSDFFVNSSSVE</sequence>
<dbReference type="OrthoDB" id="956031at2"/>
<dbReference type="AlphaFoldDB" id="A0A0H4VML3"/>
<dbReference type="KEGG" id="ruf:TH63_04795"/>
<evidence type="ECO:0000313" key="1">
    <source>
        <dbReference type="EMBL" id="AKQ45107.1"/>
    </source>
</evidence>
<dbReference type="PATRIC" id="fig|1379910.4.peg.1041"/>
<protein>
    <recommendedName>
        <fullName evidence="3">STAS/SEC14 domain-containing protein</fullName>
    </recommendedName>
</protein>
<name>A0A0H4VML3_9BACT</name>
<dbReference type="EMBL" id="CP010777">
    <property type="protein sequence ID" value="AKQ45107.1"/>
    <property type="molecule type" value="Genomic_DNA"/>
</dbReference>
<keyword evidence="2" id="KW-1185">Reference proteome</keyword>
<accession>A0A0H4VML3</accession>